<dbReference type="Proteomes" id="UP000257076">
    <property type="component" value="Unassembled WGS sequence"/>
</dbReference>
<protein>
    <submittedName>
        <fullName evidence="8">Putative flippase GtrA</fullName>
    </submittedName>
</protein>
<evidence type="ECO:0000256" key="5">
    <source>
        <dbReference type="ARBA" id="ARBA00023136"/>
    </source>
</evidence>
<feature type="transmembrane region" description="Helical" evidence="6">
    <location>
        <begin position="34"/>
        <end position="58"/>
    </location>
</feature>
<dbReference type="InterPro" id="IPR051401">
    <property type="entry name" value="GtrA_CellWall_Glycosyl"/>
</dbReference>
<keyword evidence="3 6" id="KW-0812">Transmembrane</keyword>
<reference evidence="8 9" key="1">
    <citation type="submission" date="2018-08" db="EMBL/GenBank/DDBJ databases">
        <title>Genomic Encyclopedia of Type Strains, Phase IV (KMG-IV): sequencing the most valuable type-strain genomes for metagenomic binning, comparative biology and taxonomic classification.</title>
        <authorList>
            <person name="Goeker M."/>
        </authorList>
    </citation>
    <scope>NUCLEOTIDE SEQUENCE [LARGE SCALE GENOMIC DNA]</scope>
    <source>
        <strain evidence="8 9">DSM 17274</strain>
    </source>
</reference>
<dbReference type="PANTHER" id="PTHR38459">
    <property type="entry name" value="PROPHAGE BACTOPRENOL-LINKED GLUCOSE TRANSLOCASE HOMOLOG"/>
    <property type="match status" value="1"/>
</dbReference>
<dbReference type="PANTHER" id="PTHR38459:SF1">
    <property type="entry name" value="PROPHAGE BACTOPRENOL-LINKED GLUCOSE TRANSLOCASE HOMOLOG"/>
    <property type="match status" value="1"/>
</dbReference>
<keyword evidence="5 6" id="KW-0472">Membrane</keyword>
<feature type="transmembrane region" description="Helical" evidence="6">
    <location>
        <begin position="98"/>
        <end position="117"/>
    </location>
</feature>
<evidence type="ECO:0000313" key="8">
    <source>
        <dbReference type="EMBL" id="REG24882.1"/>
    </source>
</evidence>
<dbReference type="GO" id="GO:0005886">
    <property type="term" value="C:plasma membrane"/>
    <property type="evidence" value="ECO:0007669"/>
    <property type="project" value="TreeGrafter"/>
</dbReference>
<evidence type="ECO:0000256" key="1">
    <source>
        <dbReference type="ARBA" id="ARBA00004141"/>
    </source>
</evidence>
<feature type="transmembrane region" description="Helical" evidence="6">
    <location>
        <begin position="7"/>
        <end position="28"/>
    </location>
</feature>
<organism evidence="8 9">
    <name type="scientific">Jeotgalicoccus halotolerans</name>
    <dbReference type="NCBI Taxonomy" id="157227"/>
    <lineage>
        <taxon>Bacteria</taxon>
        <taxon>Bacillati</taxon>
        <taxon>Bacillota</taxon>
        <taxon>Bacilli</taxon>
        <taxon>Bacillales</taxon>
        <taxon>Staphylococcaceae</taxon>
        <taxon>Jeotgalicoccus</taxon>
    </lineage>
</organism>
<dbReference type="OrthoDB" id="2418036at2"/>
<evidence type="ECO:0000256" key="3">
    <source>
        <dbReference type="ARBA" id="ARBA00022692"/>
    </source>
</evidence>
<sequence length="128" mass="14767">MSKFKEFIKYCMIAAVGGILDLLLFIMLHTYTGIHIQIVNLVSMFTGVTTNFILNYHFNFKAHSKFFRRYFSFLTIGTAGFLVVSIAVFIFVQQLGCNAIIVKISATMFATVIQYLLNRYISFRMYRA</sequence>
<evidence type="ECO:0000259" key="7">
    <source>
        <dbReference type="Pfam" id="PF04138"/>
    </source>
</evidence>
<dbReference type="RefSeq" id="WP_115885008.1">
    <property type="nucleotide sequence ID" value="NZ_CBCSHX010000002.1"/>
</dbReference>
<evidence type="ECO:0000256" key="4">
    <source>
        <dbReference type="ARBA" id="ARBA00022989"/>
    </source>
</evidence>
<gene>
    <name evidence="8" type="ORF">DFR63_1193</name>
</gene>
<evidence type="ECO:0000313" key="9">
    <source>
        <dbReference type="Proteomes" id="UP000257076"/>
    </source>
</evidence>
<comment type="caution">
    <text evidence="8">The sequence shown here is derived from an EMBL/GenBank/DDBJ whole genome shotgun (WGS) entry which is preliminary data.</text>
</comment>
<evidence type="ECO:0000256" key="2">
    <source>
        <dbReference type="ARBA" id="ARBA00009399"/>
    </source>
</evidence>
<comment type="similarity">
    <text evidence="2">Belongs to the GtrA family.</text>
</comment>
<dbReference type="AlphaFoldDB" id="A0A3E0B1C6"/>
<dbReference type="EMBL" id="QUMW01000010">
    <property type="protein sequence ID" value="REG24882.1"/>
    <property type="molecule type" value="Genomic_DNA"/>
</dbReference>
<evidence type="ECO:0000256" key="6">
    <source>
        <dbReference type="SAM" id="Phobius"/>
    </source>
</evidence>
<accession>A0A3E0B1C6</accession>
<keyword evidence="9" id="KW-1185">Reference proteome</keyword>
<dbReference type="Pfam" id="PF04138">
    <property type="entry name" value="GtrA_DPMS_TM"/>
    <property type="match status" value="1"/>
</dbReference>
<name>A0A3E0B1C6_9STAP</name>
<feature type="domain" description="GtrA/DPMS transmembrane" evidence="7">
    <location>
        <begin position="9"/>
        <end position="123"/>
    </location>
</feature>
<keyword evidence="4 6" id="KW-1133">Transmembrane helix</keyword>
<comment type="subcellular location">
    <subcellularLocation>
        <location evidence="1">Membrane</location>
        <topology evidence="1">Multi-pass membrane protein</topology>
    </subcellularLocation>
</comment>
<feature type="transmembrane region" description="Helical" evidence="6">
    <location>
        <begin position="70"/>
        <end position="92"/>
    </location>
</feature>
<proteinExistence type="inferred from homology"/>
<dbReference type="GO" id="GO:0000271">
    <property type="term" value="P:polysaccharide biosynthetic process"/>
    <property type="evidence" value="ECO:0007669"/>
    <property type="project" value="InterPro"/>
</dbReference>
<dbReference type="InterPro" id="IPR007267">
    <property type="entry name" value="GtrA_DPMS_TM"/>
</dbReference>